<keyword evidence="2" id="KW-1133">Transmembrane helix</keyword>
<protein>
    <recommendedName>
        <fullName evidence="5">Pre-rRNA processing protein</fullName>
    </recommendedName>
</protein>
<keyword evidence="4" id="KW-1185">Reference proteome</keyword>
<gene>
    <name evidence="3" type="ORF">CspeluHIS016_0308240</name>
</gene>
<evidence type="ECO:0008006" key="5">
    <source>
        <dbReference type="Google" id="ProtNLM"/>
    </source>
</evidence>
<feature type="compositionally biased region" description="Low complexity" evidence="1">
    <location>
        <begin position="19"/>
        <end position="34"/>
    </location>
</feature>
<sequence>MPSAKAKGKARADPPSERTPLLPSTFSSTSASPSQPVCDQAAPSRPRRWRIYMALMAFLTCAGFVALLAASFVPSEQEIQDLPESFKYGSPTLHILNINDNGVHVNVTVMGGLDTDAVLAVDGRRGQGWWQSVRRSAAGSLPLPDRVRVTIPQLLVYPCGGGPPLLNVSLPGEILVPLVRGDELRPLAVEALGSPIASVGEIWSWAQKAWETGDAEIVLGIPEAQARLLGITFSQADLAFPIKFDVPALPNFPKPGKMLDLSKLVTLHNYTFNNADGLRIEALASLPNPGIDDIPFPLPFSIEFEGARMAEVVARKATISNKTIELALEGDIVAASAAGSSDALGNFLRRFLHGQDSPIVVRGLHDMPRRYQGPTPPQFVLQTLPSLKLDLTFPAPHPAPQIIRSVTVEEMKFGGGEGIEASGTVVAVVQLPPGLEGVNLNVSSILPDVLIFDGSAGGHDDRPDPHNPPEGAFARIHPAHYLNATTARSNDPATPDALVVRAPFANVPLDILEGRDSIFRGFVSKVIFKGGANAGIGGVVDVQADLDVGDDIEIGDLPVTGDFWVGRSARVATLHNVVW</sequence>
<keyword evidence="2" id="KW-0812">Transmembrane</keyword>
<keyword evidence="2" id="KW-0472">Membrane</keyword>
<comment type="caution">
    <text evidence="3">The sequence shown here is derived from an EMBL/GenBank/DDBJ whole genome shotgun (WGS) entry which is preliminary data.</text>
</comment>
<evidence type="ECO:0000256" key="1">
    <source>
        <dbReference type="SAM" id="MobiDB-lite"/>
    </source>
</evidence>
<evidence type="ECO:0000313" key="3">
    <source>
        <dbReference type="EMBL" id="GMK56984.1"/>
    </source>
</evidence>
<feature type="region of interest" description="Disordered" evidence="1">
    <location>
        <begin position="1"/>
        <end position="41"/>
    </location>
</feature>
<reference evidence="3" key="2">
    <citation type="submission" date="2023-06" db="EMBL/GenBank/DDBJ databases">
        <authorList>
            <person name="Kobayashi Y."/>
            <person name="Kayamori A."/>
            <person name="Aoki K."/>
            <person name="Shiwa Y."/>
            <person name="Fujita N."/>
            <person name="Sugita T."/>
            <person name="Iwasaki W."/>
            <person name="Tanaka N."/>
            <person name="Takashima M."/>
        </authorList>
    </citation>
    <scope>NUCLEOTIDE SEQUENCE</scope>
    <source>
        <strain evidence="3">HIS016</strain>
    </source>
</reference>
<evidence type="ECO:0000313" key="4">
    <source>
        <dbReference type="Proteomes" id="UP001222932"/>
    </source>
</evidence>
<dbReference type="EMBL" id="BTCM01000003">
    <property type="protein sequence ID" value="GMK56984.1"/>
    <property type="molecule type" value="Genomic_DNA"/>
</dbReference>
<dbReference type="AlphaFoldDB" id="A0AAD3TUB2"/>
<proteinExistence type="predicted"/>
<accession>A0AAD3TUB2</accession>
<organism evidence="3 4">
    <name type="scientific">Cutaneotrichosporon spelunceum</name>
    <dbReference type="NCBI Taxonomy" id="1672016"/>
    <lineage>
        <taxon>Eukaryota</taxon>
        <taxon>Fungi</taxon>
        <taxon>Dikarya</taxon>
        <taxon>Basidiomycota</taxon>
        <taxon>Agaricomycotina</taxon>
        <taxon>Tremellomycetes</taxon>
        <taxon>Trichosporonales</taxon>
        <taxon>Trichosporonaceae</taxon>
        <taxon>Cutaneotrichosporon</taxon>
    </lineage>
</organism>
<dbReference type="Proteomes" id="UP001222932">
    <property type="component" value="Unassembled WGS sequence"/>
</dbReference>
<name>A0AAD3TUB2_9TREE</name>
<reference evidence="3" key="1">
    <citation type="journal article" date="2023" name="BMC Genomics">
        <title>Chromosome-level genome assemblies of Cutaneotrichosporon spp. (Trichosporonales, Basidiomycota) reveal imbalanced evolution between nucleotide sequences and chromosome synteny.</title>
        <authorList>
            <person name="Kobayashi Y."/>
            <person name="Kayamori A."/>
            <person name="Aoki K."/>
            <person name="Shiwa Y."/>
            <person name="Matsutani M."/>
            <person name="Fujita N."/>
            <person name="Sugita T."/>
            <person name="Iwasaki W."/>
            <person name="Tanaka N."/>
            <person name="Takashima M."/>
        </authorList>
    </citation>
    <scope>NUCLEOTIDE SEQUENCE</scope>
    <source>
        <strain evidence="3">HIS016</strain>
    </source>
</reference>
<feature type="transmembrane region" description="Helical" evidence="2">
    <location>
        <begin position="51"/>
        <end position="73"/>
    </location>
</feature>
<evidence type="ECO:0000256" key="2">
    <source>
        <dbReference type="SAM" id="Phobius"/>
    </source>
</evidence>